<dbReference type="AlphaFoldDB" id="A0A369PXX6"/>
<dbReference type="InterPro" id="IPR019492">
    <property type="entry name" value="Cyclo-malto-dextrinase_C"/>
</dbReference>
<sequence length="653" mass="74697">MIRSQLLLFQGISILPTNAQINFLVNLRALIISAFLSTKMKKIFISLLILLSGTNLFAQKLERIEPMFWFTGMHNPKLQLLVHGENIAKSTVTLTYPGIKLVKVNQVENPNYLFLDLQLSATAKAGKFPIDFSVNGKKIFSYTYELKTRDKNAGRIQGVTQKDFIYLLMPDRFSNGDKSNDVVQGLTETALNRDSMYYRHGGDIQGVINHLDYLKDLGITTIWMTPEVENDMQQASYHGYAVTDHYKIDPRYGTNELYKKYVEAAHAKGMKVIKDIVHNHIGTNHWFFKDLPMKNWVHQWPKYTQTSYRDQAVMDTHASAADRKKMLDGWFVPSMPDLNQNNPYVQNYLTQNHIWWIEYAGIDGLRLDTYPYNDPAYMADWAIKLKAEFPNLSVFGETFVHGVANQAYFTEGNTVNRGFDTHLPGITDMAVKEGIYEALNGKNGWTDGINRLYDVVAHDFLYKDPTKNCIALDNHDMSRFYSVVNEDFDKYKMGMAILLTMRGIPQMYYGTEILMKNFSDPDGLVRSDFPGGWDGDKKDKFIADGRTNKENEAFNFVKTLANYRKKSASLQTGKLMQFVPEDDIYVYFRYNTTAKGTVMVIVNNAEKEKTLNTDRFAERTLGITTAKNVISGESISFKEIKVPAKTTLVLELN</sequence>
<feature type="domain" description="Glycosyl hydrolase family 13 catalytic" evidence="3">
    <location>
        <begin position="167"/>
        <end position="564"/>
    </location>
</feature>
<evidence type="ECO:0000313" key="5">
    <source>
        <dbReference type="Proteomes" id="UP000253961"/>
    </source>
</evidence>
<dbReference type="PANTHER" id="PTHR10357:SF210">
    <property type="entry name" value="MALTODEXTRIN GLUCOSIDASE"/>
    <property type="match status" value="1"/>
</dbReference>
<gene>
    <name evidence="4" type="ORF">DU508_09315</name>
</gene>
<evidence type="ECO:0000256" key="2">
    <source>
        <dbReference type="ARBA" id="ARBA00023295"/>
    </source>
</evidence>
<dbReference type="Gene3D" id="2.60.40.10">
    <property type="entry name" value="Immunoglobulins"/>
    <property type="match status" value="1"/>
</dbReference>
<dbReference type="InterPro" id="IPR013780">
    <property type="entry name" value="Glyco_hydro_b"/>
</dbReference>
<dbReference type="Pfam" id="PF00128">
    <property type="entry name" value="Alpha-amylase"/>
    <property type="match status" value="1"/>
</dbReference>
<dbReference type="SUPFAM" id="SSF81296">
    <property type="entry name" value="E set domains"/>
    <property type="match status" value="1"/>
</dbReference>
<accession>A0A369PXX6</accession>
<keyword evidence="1" id="KW-0378">Hydrolase</keyword>
<reference evidence="4 5" key="1">
    <citation type="submission" date="2018-07" db="EMBL/GenBank/DDBJ databases">
        <title>Pedobacter sp. nov., isolated from soil.</title>
        <authorList>
            <person name="Zhou L.Y."/>
            <person name="Du Z.J."/>
        </authorList>
    </citation>
    <scope>NUCLEOTIDE SEQUENCE [LARGE SCALE GENOMIC DNA]</scope>
    <source>
        <strain evidence="4 5">JDX94</strain>
    </source>
</reference>
<dbReference type="Pfam" id="PF10438">
    <property type="entry name" value="Cyc-maltodext_C"/>
    <property type="match status" value="1"/>
</dbReference>
<dbReference type="InterPro" id="IPR013783">
    <property type="entry name" value="Ig-like_fold"/>
</dbReference>
<dbReference type="InterPro" id="IPR015171">
    <property type="entry name" value="Cyc-maltodext_N"/>
</dbReference>
<keyword evidence="5" id="KW-1185">Reference proteome</keyword>
<dbReference type="InterPro" id="IPR014756">
    <property type="entry name" value="Ig_E-set"/>
</dbReference>
<dbReference type="SMART" id="SM00642">
    <property type="entry name" value="Aamy"/>
    <property type="match status" value="1"/>
</dbReference>
<proteinExistence type="predicted"/>
<protein>
    <submittedName>
        <fullName evidence="4">Alpha-amylase</fullName>
    </submittedName>
</protein>
<name>A0A369PXX6_9SPHI</name>
<dbReference type="CDD" id="cd11340">
    <property type="entry name" value="AmyAc_bac_CMD_like_3"/>
    <property type="match status" value="1"/>
</dbReference>
<dbReference type="Pfam" id="PF09087">
    <property type="entry name" value="Cyc-maltodext_N"/>
    <property type="match status" value="1"/>
</dbReference>
<dbReference type="EMBL" id="QPKV01000003">
    <property type="protein sequence ID" value="RDC57354.1"/>
    <property type="molecule type" value="Genomic_DNA"/>
</dbReference>
<evidence type="ECO:0000259" key="3">
    <source>
        <dbReference type="SMART" id="SM00642"/>
    </source>
</evidence>
<evidence type="ECO:0000313" key="4">
    <source>
        <dbReference type="EMBL" id="RDC57354.1"/>
    </source>
</evidence>
<dbReference type="Gene3D" id="2.60.40.1180">
    <property type="entry name" value="Golgi alpha-mannosidase II"/>
    <property type="match status" value="1"/>
</dbReference>
<dbReference type="PANTHER" id="PTHR10357">
    <property type="entry name" value="ALPHA-AMYLASE FAMILY MEMBER"/>
    <property type="match status" value="1"/>
</dbReference>
<dbReference type="Gene3D" id="3.20.20.80">
    <property type="entry name" value="Glycosidases"/>
    <property type="match status" value="1"/>
</dbReference>
<dbReference type="SUPFAM" id="SSF51445">
    <property type="entry name" value="(Trans)glycosidases"/>
    <property type="match status" value="1"/>
</dbReference>
<dbReference type="InterPro" id="IPR006047">
    <property type="entry name" value="GH13_cat_dom"/>
</dbReference>
<dbReference type="GO" id="GO:0005975">
    <property type="term" value="P:carbohydrate metabolic process"/>
    <property type="evidence" value="ECO:0007669"/>
    <property type="project" value="InterPro"/>
</dbReference>
<dbReference type="InterPro" id="IPR017853">
    <property type="entry name" value="GH"/>
</dbReference>
<dbReference type="GO" id="GO:0016798">
    <property type="term" value="F:hydrolase activity, acting on glycosyl bonds"/>
    <property type="evidence" value="ECO:0007669"/>
    <property type="project" value="UniProtKB-KW"/>
</dbReference>
<dbReference type="SUPFAM" id="SSF51011">
    <property type="entry name" value="Glycosyl hydrolase domain"/>
    <property type="match status" value="1"/>
</dbReference>
<dbReference type="OrthoDB" id="9806009at2"/>
<organism evidence="4 5">
    <name type="scientific">Pedobacter chinensis</name>
    <dbReference type="NCBI Taxonomy" id="2282421"/>
    <lineage>
        <taxon>Bacteria</taxon>
        <taxon>Pseudomonadati</taxon>
        <taxon>Bacteroidota</taxon>
        <taxon>Sphingobacteriia</taxon>
        <taxon>Sphingobacteriales</taxon>
        <taxon>Sphingobacteriaceae</taxon>
        <taxon>Pedobacter</taxon>
    </lineage>
</organism>
<evidence type="ECO:0000256" key="1">
    <source>
        <dbReference type="ARBA" id="ARBA00022801"/>
    </source>
</evidence>
<dbReference type="Proteomes" id="UP000253961">
    <property type="component" value="Unassembled WGS sequence"/>
</dbReference>
<comment type="caution">
    <text evidence="4">The sequence shown here is derived from an EMBL/GenBank/DDBJ whole genome shotgun (WGS) entry which is preliminary data.</text>
</comment>
<keyword evidence="2" id="KW-0326">Glycosidase</keyword>